<dbReference type="GO" id="GO:0019028">
    <property type="term" value="C:viral capsid"/>
    <property type="evidence" value="ECO:0007669"/>
    <property type="project" value="UniProtKB-KW"/>
</dbReference>
<dbReference type="Pfam" id="PF01767">
    <property type="entry name" value="Birna_VP3"/>
    <property type="match status" value="1"/>
</dbReference>
<gene>
    <name evidence="15" type="ORF">MBirVAgp1</name>
</gene>
<dbReference type="GO" id="GO:0030430">
    <property type="term" value="C:host cell cytoplasm"/>
    <property type="evidence" value="ECO:0007669"/>
    <property type="project" value="UniProtKB-SubCell"/>
</dbReference>
<dbReference type="SUPFAM" id="SSF88633">
    <property type="entry name" value="Positive stranded ssRNA viruses"/>
    <property type="match status" value="1"/>
</dbReference>
<evidence type="ECO:0000256" key="5">
    <source>
        <dbReference type="ARBA" id="ARBA00022801"/>
    </source>
</evidence>
<evidence type="ECO:0000256" key="7">
    <source>
        <dbReference type="ARBA" id="ARBA00022844"/>
    </source>
</evidence>
<keyword evidence="8 12" id="KW-1035">Host cytoplasm</keyword>
<keyword evidence="6 11" id="KW-0720">Serine protease</keyword>
<comment type="subcellular location">
    <molecule>Capsid protein VP3</molecule>
    <subcellularLocation>
        <location evidence="12">Virion</location>
    </subcellularLocation>
    <subcellularLocation>
        <location evidence="12">Host cytoplasm</location>
    </subcellularLocation>
</comment>
<dbReference type="PROSITE" id="PS51548">
    <property type="entry name" value="BIRNAVIRUS_VP4_PRO"/>
    <property type="match status" value="1"/>
</dbReference>
<dbReference type="InterPro" id="IPR025775">
    <property type="entry name" value="Birna_VP4_Prtase_dom"/>
</dbReference>
<comment type="function">
    <text evidence="11 12">Protease VP4 is a serine protease that cleaves the polyprotein into its final products. Pre-VP2 is first partially cleaved, and may be completely processed by VP4 upon capsid maturation.</text>
</comment>
<name>K0GWT0_9VIRU</name>
<comment type="function">
    <text evidence="12">Structural peptide 1 is a small peptide derived from pre-VP2 C-terminus. It destabilizes and perforates cell membranes, suggesting a role during entry.</text>
</comment>
<feature type="active site" evidence="10 11">
    <location>
        <position position="673"/>
    </location>
</feature>
<comment type="function">
    <text evidence="12">Capsid protein VP2 self assembles to form an icosahedral capsid with a T=13 symmetry, about 70 nm in diameter, and consisting of 260 VP2 trimers. The capsid encapsulates the genomic dsRNA. VP2 is also involved in attachment and entry into the host cell.</text>
</comment>
<keyword evidence="3 11" id="KW-0645">Protease</keyword>
<evidence type="ECO:0000256" key="9">
    <source>
        <dbReference type="ARBA" id="ARBA00024831"/>
    </source>
</evidence>
<dbReference type="InterPro" id="IPR002662">
    <property type="entry name" value="Birna_VP2"/>
</dbReference>
<comment type="subunit">
    <molecule>Capsid protein VP3</molecule>
    <text evidence="12">Homodimer. Interacts (via C-terminus) with VP1 in the cytoplasm. Interacts with VP2.</text>
</comment>
<evidence type="ECO:0000256" key="11">
    <source>
        <dbReference type="PROSITE-ProRule" id="PRU00881"/>
    </source>
</evidence>
<feature type="compositionally biased region" description="Basic and acidic residues" evidence="13">
    <location>
        <begin position="710"/>
        <end position="719"/>
    </location>
</feature>
<comment type="function">
    <text evidence="9 12">The precursor of VP2 plays an important role in capsid assembly. First, pre-VP2 and VP2 oligomers assemble to form a procapsid. Then, the pre-VP2 intermediates may be processed into VP2 proteins by proteolytic cleavage mediated by VP4 to obtain the mature virion. The final capsid is composed of pentamers and hexamers but VP2 has a natural tendency to assemble into all-pentameric structures. Therefore pre-VP2 may be required to allow formation of the hexameric structures.</text>
</comment>
<dbReference type="EMBL" id="JX403941">
    <property type="protein sequence ID" value="AFU34333.1"/>
    <property type="molecule type" value="Genomic_RNA"/>
</dbReference>
<evidence type="ECO:0000256" key="8">
    <source>
        <dbReference type="ARBA" id="ARBA00023200"/>
    </source>
</evidence>
<keyword evidence="7 12" id="KW-0946">Virion</keyword>
<evidence type="ECO:0000256" key="4">
    <source>
        <dbReference type="ARBA" id="ARBA00022723"/>
    </source>
</evidence>
<comment type="subcellular location">
    <molecule>Structural peptide 3</molecule>
    <subcellularLocation>
        <location evidence="12">Virion</location>
    </subcellularLocation>
    <subcellularLocation>
        <location evidence="12">Host cytoplasm</location>
    </subcellularLocation>
</comment>
<evidence type="ECO:0000256" key="13">
    <source>
        <dbReference type="SAM" id="MobiDB-lite"/>
    </source>
</evidence>
<evidence type="ECO:0000313" key="15">
    <source>
        <dbReference type="EMBL" id="AFU34333.1"/>
    </source>
</evidence>
<dbReference type="InterPro" id="IPR002663">
    <property type="entry name" value="Birna_VP3"/>
</dbReference>
<evidence type="ECO:0000256" key="12">
    <source>
        <dbReference type="RuleBase" id="RU363030"/>
    </source>
</evidence>
<dbReference type="GO" id="GO:0046872">
    <property type="term" value="F:metal ion binding"/>
    <property type="evidence" value="ECO:0007669"/>
    <property type="project" value="UniProtKB-KW"/>
</dbReference>
<dbReference type="GO" id="GO:0008236">
    <property type="term" value="F:serine-type peptidase activity"/>
    <property type="evidence" value="ECO:0007669"/>
    <property type="project" value="UniProtKB-UniRule"/>
</dbReference>
<keyword evidence="2 12" id="KW-0167">Capsid protein</keyword>
<keyword evidence="5 11" id="KW-0378">Hydrolase</keyword>
<dbReference type="GO" id="GO:0006508">
    <property type="term" value="P:proteolysis"/>
    <property type="evidence" value="ECO:0007669"/>
    <property type="project" value="UniProtKB-KW"/>
</dbReference>
<evidence type="ECO:0000256" key="10">
    <source>
        <dbReference type="PIRSR" id="PIRSR602662-1"/>
    </source>
</evidence>
<dbReference type="Gene3D" id="6.10.250.1030">
    <property type="match status" value="1"/>
</dbReference>
<evidence type="ECO:0000256" key="6">
    <source>
        <dbReference type="ARBA" id="ARBA00022825"/>
    </source>
</evidence>
<dbReference type="EC" id="3.4.21.-" evidence="12"/>
<evidence type="ECO:0000256" key="3">
    <source>
        <dbReference type="ARBA" id="ARBA00022670"/>
    </source>
</evidence>
<comment type="function">
    <text evidence="12">Structural peptide 2 is a small peptide derived from pre-VP2 C-terminus. It is not essential for the virus viability, but viral growth is affected when missing.</text>
</comment>
<dbReference type="Pfam" id="PF01768">
    <property type="entry name" value="Birna_VP4"/>
    <property type="match status" value="1"/>
</dbReference>
<comment type="function">
    <text evidence="12">Capsid protein VP3 plays a key role in virion assembly by providing a scaffold for the capsid made of VP2. May self-assemble to form a T=4-like icosahedral inner-capsid composed of at least 180 trimers. Plays a role in genomic RNA packaging by recruiting VP1 into the capsid and interacting with the dsRNA genome segments to form a ribonucleoprotein complex. Additionally, the interaction of the VP3 C-terminal tail with VP1 removes the inherent structural blockade of the polymerase active site. Thus, VP3 can also function as a transcriptional activator.</text>
</comment>
<evidence type="ECO:0000256" key="2">
    <source>
        <dbReference type="ARBA" id="ARBA00022561"/>
    </source>
</evidence>
<evidence type="ECO:0000313" key="16">
    <source>
        <dbReference type="Proteomes" id="UP000502371"/>
    </source>
</evidence>
<dbReference type="Gene3D" id="2.60.120.660">
    <property type="entry name" value="icosahedral virus"/>
    <property type="match status" value="1"/>
</dbReference>
<dbReference type="Gene3D" id="2.60.120.20">
    <property type="match status" value="1"/>
</dbReference>
<comment type="subcellular location">
    <subcellularLocation>
        <location evidence="1">Virion</location>
    </subcellularLocation>
</comment>
<sequence length="1057" mass="116128">MKMNTSNEYLKTLLDPTQFIADIPDDIMIRHINRSETITYNLKTGASGTGLIVFYPNTPSSVAGFHYRWDAENSVWAFDQYIYTAQELKKSYDYGRLISGAVSVKSSSIPSGVYALTGTFNAVWFQGTLSEVSDLNYDRILSITSNPLDKVGNVLVGDGLAVLSLPQGFNNPYVRLGDESPSSLTSVTHITNTSQNLGYGGAFTVPQTTVAGQGTFVKEFNINVDSVGPIDVTWSGLMTMQDEWTVTANYQPLNLSGTLIQGSMRTIIWSNVGVSNGPHYMNLNEINVSFFHENPPPEPVAAIKVHITFGNNTNGESTMNVDGSFTFHVVGGATIGVNSPTVMIGYQGVASGSTITLSGVNNYELVPNPALQKNLPMSYGTCDPTDLNYVKYILSNREKLGIRSVMTLAQYAKMKMQMSIMTDYHVDDREASSFDFWHLLKQIKKLVVPVASTMLPQFAPIIGAADNLANAVLGNSASGQPIGNSASGLPISMTRRIKSAHSADTPIGESNWEPTRNPEFNKLDVIYDVSHSSMALFPVIMMDNDQVVPSDPEELFIAVSLTESLRKQIPGIDTMPYYTIGEHRVYNAVSNGRVSTAPFLTSDYILLPCYQLFDGKLATSKTPNKVTGTSHQLALYAAEGLQKRGIMGKAPYAAFTGSVAGQSVGEVFGISLKSQLTDSLGIPLYGNSQGLKPIQNLHQLERLLGISGDVPRRTPRETPNHWTASSASVPFSNTNPFLNGEVDQERNVQYLPPRTNPFLDAGQDVGGVPPQQMARIISDDTRNAFLEDGQSIPSSQEKIVTVHEFLLQNQELLEAMFGLISRGHEKALVNMVTKAAVNIKTQAKELTEDRLARLEVKIQNLARQGIVLDPENVKRAGRITQEDTQAAISRSKDQQMRNKLRRVFLNNVSIGREYTEDEFVDFWIRQGFIPNGLQISAWLREEDWSSPTPALSKRHYDSYLQMLGPSPDQGLVEQVRSMVDSVYDENGNKGPTQDQAKALSSSVRRLISQSLVTRPQPVPKVPVRKIAPIATGQESNPERRAALERLQRARGGESEMI</sequence>
<keyword evidence="4 12" id="KW-0479">Metal-binding</keyword>
<comment type="subcellular location">
    <molecule>Capsid protein VP2</molecule>
    <subcellularLocation>
        <location evidence="12">Virion</location>
    </subcellularLocation>
    <subcellularLocation>
        <location evidence="12">Host cytoplasm</location>
    </subcellularLocation>
</comment>
<comment type="subcellular location">
    <molecule>Structural peptide 2</molecule>
    <subcellularLocation>
        <location evidence="12">Virion</location>
    </subcellularLocation>
    <subcellularLocation>
        <location evidence="12">Host cytoplasm</location>
    </subcellularLocation>
</comment>
<comment type="function">
    <text evidence="12">Structural peptide 3 is a small peptide derived from pre-VP2 C-terminus. It is not essential for the virus viability, but viral growth is affected when missing.</text>
</comment>
<protein>
    <recommendedName>
        <fullName evidence="12">Structural polyprotein</fullName>
        <shortName evidence="12">PP</shortName>
    </recommendedName>
    <component>
        <recommendedName>
            <fullName evidence="12">Precursor of VP2</fullName>
            <shortName evidence="12">Pre-VP2</shortName>
        </recommendedName>
    </component>
    <component>
        <recommendedName>
            <fullName evidence="12">Capsid protein VP2</fullName>
        </recommendedName>
    </component>
    <component>
        <recommendedName>
            <fullName evidence="12">Structural peptide 1</fullName>
            <shortName evidence="12">p1</shortName>
        </recommendedName>
        <alternativeName>
            <fullName evidence="12">pep46</fullName>
        </alternativeName>
    </component>
    <component>
        <recommendedName>
            <fullName evidence="12">Structural peptide 2</fullName>
            <shortName evidence="12">p2</shortName>
        </recommendedName>
        <alternativeName>
            <fullName evidence="12">pep7a</fullName>
        </alternativeName>
    </component>
    <component>
        <recommendedName>
            <fullName evidence="12">Structural peptide 3</fullName>
            <shortName evidence="12">p3</shortName>
        </recommendedName>
        <alternativeName>
            <fullName evidence="12">pep7b</fullName>
        </alternativeName>
    </component>
    <component>
        <recommendedName>
            <fullName evidence="12">Protease VP4</fullName>
            <ecNumber evidence="12">3.4.21.-</ecNumber>
        </recommendedName>
        <alternativeName>
            <fullName evidence="12">Non-structural protein VP4</fullName>
            <shortName evidence="12">NS</shortName>
        </alternativeName>
    </component>
    <component>
        <recommendedName>
            <fullName evidence="12">Capsid protein VP3</fullName>
        </recommendedName>
    </component>
</protein>
<feature type="domain" description="Peptidase S50" evidence="14">
    <location>
        <begin position="503"/>
        <end position="727"/>
    </location>
</feature>
<feature type="region of interest" description="Disordered" evidence="13">
    <location>
        <begin position="709"/>
        <end position="728"/>
    </location>
</feature>
<dbReference type="Proteomes" id="UP000502371">
    <property type="component" value="Genome"/>
</dbReference>
<comment type="subunit">
    <molecule>Capsid protein VP2</molecule>
    <text evidence="12">Homotrimer. A central divalent metal stabilizes the VP2 trimer.</text>
</comment>
<feature type="active site" description="Nucleophile" evidence="10 11">
    <location>
        <position position="630"/>
    </location>
</feature>
<dbReference type="GO" id="GO:0005198">
    <property type="term" value="F:structural molecule activity"/>
    <property type="evidence" value="ECO:0007669"/>
    <property type="project" value="InterPro"/>
</dbReference>
<proteinExistence type="predicted"/>
<accession>K0GWT0</accession>
<reference evidence="15 16" key="1">
    <citation type="journal article" date="2013" name="J. Gen. Virol.">
        <title>Presence of entomobirnaviruses in Chinese mosquitoes in the absence of Dengue virus co-infection.</title>
        <authorList>
            <person name="Huang Y."/>
            <person name="Mi Z."/>
            <person name="Zhuang L."/>
            <person name="Ma M."/>
            <person name="An X."/>
            <person name="Liu W."/>
            <person name="Cao W."/>
            <person name="Tong Y."/>
        </authorList>
    </citation>
    <scope>NUCLEOTIDE SEQUENCE [LARGE SCALE GENOMIC DNA]</scope>
</reference>
<dbReference type="Pfam" id="PF01766">
    <property type="entry name" value="Birna_VP2"/>
    <property type="match status" value="1"/>
</dbReference>
<evidence type="ECO:0000259" key="14">
    <source>
        <dbReference type="PROSITE" id="PS51548"/>
    </source>
</evidence>
<keyword evidence="16" id="KW-1185">Reference proteome</keyword>
<dbReference type="InterPro" id="IPR029053">
    <property type="entry name" value="Viral_coat"/>
</dbReference>
<evidence type="ECO:0000256" key="1">
    <source>
        <dbReference type="ARBA" id="ARBA00004328"/>
    </source>
</evidence>
<comment type="subcellular location">
    <molecule>Structural peptide 1</molecule>
    <subcellularLocation>
        <location evidence="12">Virion</location>
    </subcellularLocation>
    <subcellularLocation>
        <location evidence="12">Host cytoplasm</location>
    </subcellularLocation>
</comment>
<organism evidence="15 16">
    <name type="scientific">Mosquito X virus</name>
    <dbReference type="NCBI Taxonomy" id="2734558"/>
    <lineage>
        <taxon>Viruses</taxon>
        <taxon>Riboviria</taxon>
        <taxon>Orthornavirae</taxon>
        <taxon>Birnaviridae</taxon>
        <taxon>Entomobirnavirus</taxon>
        <taxon>Entomobirnavirus anophelae</taxon>
    </lineage>
</organism>